<accession>A0A7H8T7S6</accession>
<protein>
    <submittedName>
        <fullName evidence="1">Uncharacterized protein</fullName>
    </submittedName>
</protein>
<keyword evidence="2" id="KW-1185">Reference proteome</keyword>
<dbReference type="RefSeq" id="WP_176575704.1">
    <property type="nucleotide sequence ID" value="NZ_CBDRGH010000063.1"/>
</dbReference>
<name>A0A7H8T7S6_STRCX</name>
<sequence>MDWIGNALLALVAGSVGSVLLVPYTQRLGEAAKARYAAGRQLYGVLCTYRQELEYQYDRCHSEQHGYPPEFAALEGQEELAEEVLRVLPDLRKRTARQTREDLELLVGPTMLAFAERRMYVSADVRVGATEQGRLEVLLRRVTREPERYCEGHLQRLLSEQNNPHEHNVHYAQARTLLDRMAARVAP</sequence>
<evidence type="ECO:0000313" key="1">
    <source>
        <dbReference type="EMBL" id="QKZ19092.1"/>
    </source>
</evidence>
<evidence type="ECO:0000313" key="2">
    <source>
        <dbReference type="Proteomes" id="UP000509418"/>
    </source>
</evidence>
<dbReference type="Proteomes" id="UP000509418">
    <property type="component" value="Chromosome"/>
</dbReference>
<dbReference type="AlphaFoldDB" id="A0A7H8T7S6"/>
<organism evidence="1 2">
    <name type="scientific">Streptomyces chartreusis</name>
    <dbReference type="NCBI Taxonomy" id="1969"/>
    <lineage>
        <taxon>Bacteria</taxon>
        <taxon>Bacillati</taxon>
        <taxon>Actinomycetota</taxon>
        <taxon>Actinomycetes</taxon>
        <taxon>Kitasatosporales</taxon>
        <taxon>Streptomycetaceae</taxon>
        <taxon>Streptomyces</taxon>
    </lineage>
</organism>
<reference evidence="1 2" key="1">
    <citation type="submission" date="2020-06" db="EMBL/GenBank/DDBJ databases">
        <title>Genome mining for natural products.</title>
        <authorList>
            <person name="Zhang B."/>
            <person name="Shi J."/>
            <person name="Ge H."/>
        </authorList>
    </citation>
    <scope>NUCLEOTIDE SEQUENCE [LARGE SCALE GENOMIC DNA]</scope>
    <source>
        <strain evidence="1 2">NA02069</strain>
    </source>
</reference>
<dbReference type="EMBL" id="CP056041">
    <property type="protein sequence ID" value="QKZ19092.1"/>
    <property type="molecule type" value="Genomic_DNA"/>
</dbReference>
<proteinExistence type="predicted"/>
<gene>
    <name evidence="1" type="ORF">HUT05_17970</name>
</gene>